<organism evidence="1">
    <name type="scientific">bioreactor metagenome</name>
    <dbReference type="NCBI Taxonomy" id="1076179"/>
    <lineage>
        <taxon>unclassified sequences</taxon>
        <taxon>metagenomes</taxon>
        <taxon>ecological metagenomes</taxon>
    </lineage>
</organism>
<sequence>MVLLLTQCQLTRFVPETIVTGKHINLTVINVHRMRTNRVEEVTVVTYHQHRMFKISQILFQPHNRFHVEVIGRLIEQQIVGITIKSLCQHDTHLFLTTQIAH</sequence>
<comment type="caution">
    <text evidence="1">The sequence shown here is derived from an EMBL/GenBank/DDBJ whole genome shotgun (WGS) entry which is preliminary data.</text>
</comment>
<evidence type="ECO:0000313" key="1">
    <source>
        <dbReference type="EMBL" id="MPN45043.1"/>
    </source>
</evidence>
<dbReference type="AntiFam" id="ANF00142">
    <property type="entry name" value="Shadow ORF (opposite yadG)"/>
</dbReference>
<dbReference type="AlphaFoldDB" id="A0A645IC87"/>
<name>A0A645IC87_9ZZZZ</name>
<gene>
    <name evidence="1" type="ORF">SDC9_192610</name>
</gene>
<dbReference type="EMBL" id="VSSQ01104631">
    <property type="protein sequence ID" value="MPN45043.1"/>
    <property type="molecule type" value="Genomic_DNA"/>
</dbReference>
<reference evidence="1" key="1">
    <citation type="submission" date="2019-08" db="EMBL/GenBank/DDBJ databases">
        <authorList>
            <person name="Kucharzyk K."/>
            <person name="Murdoch R.W."/>
            <person name="Higgins S."/>
            <person name="Loffler F."/>
        </authorList>
    </citation>
    <scope>NUCLEOTIDE SEQUENCE</scope>
</reference>
<accession>A0A645IC87</accession>
<protein>
    <submittedName>
        <fullName evidence="1">Uncharacterized protein</fullName>
    </submittedName>
</protein>
<proteinExistence type="predicted"/>